<dbReference type="RefSeq" id="WP_376841143.1">
    <property type="nucleotide sequence ID" value="NZ_JBHMAU010000073.1"/>
</dbReference>
<feature type="region of interest" description="Disordered" evidence="1">
    <location>
        <begin position="274"/>
        <end position="308"/>
    </location>
</feature>
<dbReference type="GO" id="GO:0016746">
    <property type="term" value="F:acyltransferase activity"/>
    <property type="evidence" value="ECO:0007669"/>
    <property type="project" value="UniProtKB-KW"/>
</dbReference>
<protein>
    <submittedName>
        <fullName evidence="3">GNAT family N-acetyltransferase</fullName>
        <ecNumber evidence="3">2.3.1.-</ecNumber>
    </submittedName>
</protein>
<feature type="domain" description="N-acetyltransferase" evidence="2">
    <location>
        <begin position="307"/>
        <end position="392"/>
    </location>
</feature>
<dbReference type="SUPFAM" id="SSF55729">
    <property type="entry name" value="Acyl-CoA N-acyltransferases (Nat)"/>
    <property type="match status" value="1"/>
</dbReference>
<dbReference type="CDD" id="cd04301">
    <property type="entry name" value="NAT_SF"/>
    <property type="match status" value="1"/>
</dbReference>
<name>A0ABV5X462_9MICO</name>
<dbReference type="Pfam" id="PF24553">
    <property type="entry name" value="Rv0428c_C"/>
    <property type="match status" value="1"/>
</dbReference>
<dbReference type="PROSITE" id="PS51186">
    <property type="entry name" value="GNAT"/>
    <property type="match status" value="1"/>
</dbReference>
<dbReference type="InterPro" id="IPR016181">
    <property type="entry name" value="Acyl_CoA_acyltransferase"/>
</dbReference>
<dbReference type="EMBL" id="JBHMAU010000073">
    <property type="protein sequence ID" value="MFB9777240.1"/>
    <property type="molecule type" value="Genomic_DNA"/>
</dbReference>
<keyword evidence="3" id="KW-0808">Transferase</keyword>
<evidence type="ECO:0000259" key="2">
    <source>
        <dbReference type="PROSITE" id="PS51186"/>
    </source>
</evidence>
<keyword evidence="4" id="KW-1185">Reference proteome</keyword>
<dbReference type="EC" id="2.3.1.-" evidence="3"/>
<dbReference type="Gene3D" id="3.40.630.30">
    <property type="match status" value="1"/>
</dbReference>
<reference evidence="3 4" key="1">
    <citation type="submission" date="2024-09" db="EMBL/GenBank/DDBJ databases">
        <authorList>
            <person name="Sun Q."/>
            <person name="Mori K."/>
        </authorList>
    </citation>
    <scope>NUCLEOTIDE SEQUENCE [LARGE SCALE GENOMIC DNA]</scope>
    <source>
        <strain evidence="3 4">JCM 11683</strain>
    </source>
</reference>
<evidence type="ECO:0000313" key="4">
    <source>
        <dbReference type="Proteomes" id="UP001589707"/>
    </source>
</evidence>
<keyword evidence="3" id="KW-0012">Acyltransferase</keyword>
<accession>A0ABV5X462</accession>
<evidence type="ECO:0000256" key="1">
    <source>
        <dbReference type="SAM" id="MobiDB-lite"/>
    </source>
</evidence>
<proteinExistence type="predicted"/>
<dbReference type="InterPro" id="IPR056935">
    <property type="entry name" value="Rv0428c-like_C"/>
</dbReference>
<evidence type="ECO:0000313" key="3">
    <source>
        <dbReference type="EMBL" id="MFB9777240.1"/>
    </source>
</evidence>
<gene>
    <name evidence="3" type="ORF">ACFFN1_12665</name>
</gene>
<organism evidence="3 4">
    <name type="scientific">Brevibacterium otitidis</name>
    <dbReference type="NCBI Taxonomy" id="53364"/>
    <lineage>
        <taxon>Bacteria</taxon>
        <taxon>Bacillati</taxon>
        <taxon>Actinomycetota</taxon>
        <taxon>Actinomycetes</taxon>
        <taxon>Micrococcales</taxon>
        <taxon>Brevibacteriaceae</taxon>
        <taxon>Brevibacterium</taxon>
    </lineage>
</organism>
<dbReference type="Proteomes" id="UP001589707">
    <property type="component" value="Unassembled WGS sequence"/>
</dbReference>
<dbReference type="InterPro" id="IPR000182">
    <property type="entry name" value="GNAT_dom"/>
</dbReference>
<sequence>MFEPRPGMRVVLRFREGSGATDALGQVSAVDEAAVTVETKRGSVRVPRADIILAHEVPPAPQRTGRLHEVVSAADVRRIAAHAWLPPEVTWLNRDNLHRDAAQATGDDAAGPEAFVQSGWLLRAAGGAGKEAANSALPLDPPGVETAEALEMVTQWYRQHGLPAAVQIYSDADSAELAAACREAAGLFRDAGFAPSEPQLALTAATAEAAAGLADPAAAAPAGLSIVRSDAPHGLHYAAWGHPEGSESHPAFAALMTSAEQMFILSAITGPLPGTAGSAQPGGQPPSAQSSGQPPSAQSSGQPQTSQPQLIGTIRVALTHRWAVLSHLIVHPSGRRRGVGRALVQAAAAAAGQQGIRSLLADVPASHDAAVSLMRGLGAREHHRHWFALQAE</sequence>
<dbReference type="Pfam" id="PF00583">
    <property type="entry name" value="Acetyltransf_1"/>
    <property type="match status" value="1"/>
</dbReference>
<comment type="caution">
    <text evidence="3">The sequence shown here is derived from an EMBL/GenBank/DDBJ whole genome shotgun (WGS) entry which is preliminary data.</text>
</comment>